<dbReference type="PANTHER" id="PTHR46124">
    <property type="entry name" value="D-AMINOACYL-TRNA DEACYLASE"/>
    <property type="match status" value="1"/>
</dbReference>
<proteinExistence type="inferred from homology"/>
<dbReference type="PIRSF" id="PIRSF005902">
    <property type="entry name" value="DNase_TatD"/>
    <property type="match status" value="1"/>
</dbReference>
<evidence type="ECO:0000256" key="3">
    <source>
        <dbReference type="ARBA" id="ARBA00022801"/>
    </source>
</evidence>
<dbReference type="Gene3D" id="3.20.20.140">
    <property type="entry name" value="Metal-dependent hydrolases"/>
    <property type="match status" value="1"/>
</dbReference>
<dbReference type="GO" id="GO:0046872">
    <property type="term" value="F:metal ion binding"/>
    <property type="evidence" value="ECO:0007669"/>
    <property type="project" value="UniProtKB-KW"/>
</dbReference>
<dbReference type="PATRIC" id="fig|1393735.3.peg.1990"/>
<dbReference type="CDD" id="cd01310">
    <property type="entry name" value="TatD_DNAse"/>
    <property type="match status" value="1"/>
</dbReference>
<dbReference type="InterPro" id="IPR032466">
    <property type="entry name" value="Metal_Hydrolase"/>
</dbReference>
<dbReference type="InterPro" id="IPR001130">
    <property type="entry name" value="TatD-like"/>
</dbReference>
<dbReference type="PROSITE" id="PS01137">
    <property type="entry name" value="TATD_1"/>
    <property type="match status" value="1"/>
</dbReference>
<organism evidence="5 6">
    <name type="scientific">Photorhabdus temperata subsp. temperata Meg1</name>
    <dbReference type="NCBI Taxonomy" id="1393735"/>
    <lineage>
        <taxon>Bacteria</taxon>
        <taxon>Pseudomonadati</taxon>
        <taxon>Pseudomonadota</taxon>
        <taxon>Gammaproteobacteria</taxon>
        <taxon>Enterobacterales</taxon>
        <taxon>Morganellaceae</taxon>
        <taxon>Photorhabdus</taxon>
    </lineage>
</organism>
<sequence>MLLVDSHCHLDCLDYDKLHKNVDDVVAKAADREVKFMLAVATTLPGFQQMKTLIGERENIVFSCGIHPLNLDEGYDFDELARLAAGNEVVALGETGLDYYYQQDNAELQRTSFREHIRIGRKLNKPVIVHTRSARDDTLLVLREEQAQECGGVLHCFTEDKDTARELLDLGFYISFSGIVTFRNAEQIREAARYVPLDRILIETDSPYLAPVPYRGKENQPAYVRDVAEYMAVLKGVSIEELAQVTTQNFCDLFHVDVCKI</sequence>
<dbReference type="EMBL" id="JGVH01000030">
    <property type="protein sequence ID" value="KER03464.1"/>
    <property type="molecule type" value="Genomic_DNA"/>
</dbReference>
<dbReference type="NCBIfam" id="NF008075">
    <property type="entry name" value="PRK10812.1"/>
    <property type="match status" value="1"/>
</dbReference>
<dbReference type="EC" id="3.1.21.-" evidence="5"/>
<evidence type="ECO:0000256" key="1">
    <source>
        <dbReference type="ARBA" id="ARBA00009275"/>
    </source>
</evidence>
<evidence type="ECO:0000313" key="5">
    <source>
        <dbReference type="EMBL" id="KER03464.1"/>
    </source>
</evidence>
<dbReference type="Pfam" id="PF01026">
    <property type="entry name" value="TatD_DNase"/>
    <property type="match status" value="1"/>
</dbReference>
<dbReference type="AlphaFoldDB" id="A0A081RXR1"/>
<protein>
    <submittedName>
        <fullName evidence="5">Hydrolase, TatD family</fullName>
        <ecNumber evidence="5">3.1.21.-</ecNumber>
    </submittedName>
</protein>
<feature type="binding site" evidence="4">
    <location>
        <position position="130"/>
    </location>
    <ligand>
        <name>a divalent metal cation</name>
        <dbReference type="ChEBI" id="CHEBI:60240"/>
        <label>2</label>
    </ligand>
</feature>
<feature type="binding site" evidence="4">
    <location>
        <position position="155"/>
    </location>
    <ligand>
        <name>a divalent metal cation</name>
        <dbReference type="ChEBI" id="CHEBI:60240"/>
        <label>2</label>
    </ligand>
</feature>
<dbReference type="FunFam" id="3.20.20.140:FF:000005">
    <property type="entry name" value="TatD family hydrolase"/>
    <property type="match status" value="1"/>
</dbReference>
<dbReference type="Proteomes" id="UP000028002">
    <property type="component" value="Unassembled WGS sequence"/>
</dbReference>
<dbReference type="PROSITE" id="PS01090">
    <property type="entry name" value="TATD_2"/>
    <property type="match status" value="1"/>
</dbReference>
<dbReference type="NCBIfam" id="TIGR00010">
    <property type="entry name" value="YchF/TatD family DNA exonuclease"/>
    <property type="match status" value="1"/>
</dbReference>
<keyword evidence="3 5" id="KW-0378">Hydrolase</keyword>
<dbReference type="SUPFAM" id="SSF51556">
    <property type="entry name" value="Metallo-dependent hydrolases"/>
    <property type="match status" value="1"/>
</dbReference>
<comment type="similarity">
    <text evidence="1">Belongs to the metallo-dependent hydrolases superfamily. TatD-type hydrolase family.</text>
</comment>
<comment type="caution">
    <text evidence="5">The sequence shown here is derived from an EMBL/GenBank/DDBJ whole genome shotgun (WGS) entry which is preliminary data.</text>
</comment>
<dbReference type="GO" id="GO:0005829">
    <property type="term" value="C:cytosol"/>
    <property type="evidence" value="ECO:0007669"/>
    <property type="project" value="TreeGrafter"/>
</dbReference>
<evidence type="ECO:0000313" key="6">
    <source>
        <dbReference type="Proteomes" id="UP000028002"/>
    </source>
</evidence>
<dbReference type="InterPro" id="IPR018228">
    <property type="entry name" value="DNase_TatD-rel_CS"/>
</dbReference>
<keyword evidence="2 4" id="KW-0479">Metal-binding</keyword>
<reference evidence="5 6" key="1">
    <citation type="submission" date="2014-03" db="EMBL/GenBank/DDBJ databases">
        <title>Draft Genome of Photorhabdus temperata Meg1.</title>
        <authorList>
            <person name="Hurst S.G.IV."/>
            <person name="Morris K."/>
            <person name="Thomas K."/>
            <person name="Tisa L.S."/>
        </authorList>
    </citation>
    <scope>NUCLEOTIDE SEQUENCE [LARGE SCALE GENOMIC DNA]</scope>
    <source>
        <strain evidence="5 6">Meg1</strain>
    </source>
</reference>
<dbReference type="GO" id="GO:0004536">
    <property type="term" value="F:DNA nuclease activity"/>
    <property type="evidence" value="ECO:0007669"/>
    <property type="project" value="InterPro"/>
</dbReference>
<dbReference type="PROSITE" id="PS01091">
    <property type="entry name" value="TATD_3"/>
    <property type="match status" value="1"/>
</dbReference>
<dbReference type="InterPro" id="IPR015991">
    <property type="entry name" value="TatD/YcfH-like"/>
</dbReference>
<feature type="binding site" evidence="4">
    <location>
        <position position="205"/>
    </location>
    <ligand>
        <name>a divalent metal cation</name>
        <dbReference type="ChEBI" id="CHEBI:60240"/>
        <label>1</label>
    </ligand>
</feature>
<dbReference type="GO" id="GO:0016788">
    <property type="term" value="F:hydrolase activity, acting on ester bonds"/>
    <property type="evidence" value="ECO:0007669"/>
    <property type="project" value="InterPro"/>
</dbReference>
<evidence type="ECO:0000256" key="4">
    <source>
        <dbReference type="PIRSR" id="PIRSR005902-1"/>
    </source>
</evidence>
<gene>
    <name evidence="5" type="ORF">MEG1DRAFT_01941</name>
</gene>
<dbReference type="RefSeq" id="WP_036838704.1">
    <property type="nucleotide sequence ID" value="NZ_CAWLUD010000030.1"/>
</dbReference>
<name>A0A081RXR1_PHOTE</name>
<feature type="binding site" evidence="4">
    <location>
        <position position="7"/>
    </location>
    <ligand>
        <name>a divalent metal cation</name>
        <dbReference type="ChEBI" id="CHEBI:60240"/>
        <label>1</label>
    </ligand>
</feature>
<dbReference type="PANTHER" id="PTHR46124:SF2">
    <property type="entry name" value="D-AMINOACYL-TRNA DEACYLASE"/>
    <property type="match status" value="1"/>
</dbReference>
<accession>A0A081RXR1</accession>
<feature type="binding site" evidence="4">
    <location>
        <position position="94"/>
    </location>
    <ligand>
        <name>a divalent metal cation</name>
        <dbReference type="ChEBI" id="CHEBI:60240"/>
        <label>1</label>
    </ligand>
</feature>
<feature type="binding site" evidence="4">
    <location>
        <position position="9"/>
    </location>
    <ligand>
        <name>a divalent metal cation</name>
        <dbReference type="ChEBI" id="CHEBI:60240"/>
        <label>1</label>
    </ligand>
</feature>
<evidence type="ECO:0000256" key="2">
    <source>
        <dbReference type="ARBA" id="ARBA00022723"/>
    </source>
</evidence>